<dbReference type="EMBL" id="AP009493">
    <property type="protein sequence ID" value="BAG23501.1"/>
    <property type="molecule type" value="Genomic_DNA"/>
</dbReference>
<name>B1VLW0_STRGG</name>
<feature type="region of interest" description="Disordered" evidence="1">
    <location>
        <begin position="1"/>
        <end position="43"/>
    </location>
</feature>
<evidence type="ECO:0000256" key="1">
    <source>
        <dbReference type="SAM" id="MobiDB-lite"/>
    </source>
</evidence>
<evidence type="ECO:0000313" key="3">
    <source>
        <dbReference type="Proteomes" id="UP000001685"/>
    </source>
</evidence>
<feature type="compositionally biased region" description="Basic and acidic residues" evidence="1">
    <location>
        <begin position="1"/>
        <end position="15"/>
    </location>
</feature>
<dbReference type="HOGENOM" id="CLU_3240181_0_0_11"/>
<organism evidence="2 3">
    <name type="scientific">Streptomyces griseus subsp. griseus (strain JCM 4626 / CBS 651.72 / NBRC 13350 / KCC S-0626 / ISP 5235)</name>
    <dbReference type="NCBI Taxonomy" id="455632"/>
    <lineage>
        <taxon>Bacteria</taxon>
        <taxon>Bacillati</taxon>
        <taxon>Actinomycetota</taxon>
        <taxon>Actinomycetes</taxon>
        <taxon>Kitasatosporales</taxon>
        <taxon>Streptomycetaceae</taxon>
        <taxon>Streptomyces</taxon>
    </lineage>
</organism>
<reference evidence="3" key="1">
    <citation type="journal article" date="2008" name="J. Bacteriol.">
        <title>Genome sequence of the streptomycin-producing microorganism Streptomyces griseus IFO 13350.</title>
        <authorList>
            <person name="Ohnishi Y."/>
            <person name="Ishikawa J."/>
            <person name="Hara H."/>
            <person name="Suzuki H."/>
            <person name="Ikenoya M."/>
            <person name="Ikeda H."/>
            <person name="Yamashita A."/>
            <person name="Hattori M."/>
            <person name="Horinouchi S."/>
        </authorList>
    </citation>
    <scope>NUCLEOTIDE SEQUENCE [LARGE SCALE GENOMIC DNA]</scope>
    <source>
        <strain evidence="3">JCM 4626 / NBRC 13350</strain>
    </source>
</reference>
<gene>
    <name evidence="2" type="ordered locus">SGR_6672</name>
</gene>
<dbReference type="KEGG" id="sgr:SGR_6672"/>
<dbReference type="Proteomes" id="UP000001685">
    <property type="component" value="Chromosome"/>
</dbReference>
<evidence type="ECO:0000313" key="2">
    <source>
        <dbReference type="EMBL" id="BAG23501.1"/>
    </source>
</evidence>
<protein>
    <submittedName>
        <fullName evidence="2">Uncharacterized protein</fullName>
    </submittedName>
</protein>
<dbReference type="AlphaFoldDB" id="B1VLW0"/>
<sequence length="43" mass="4834">MPADARDDDVYRSQDDDGPMPPNDELDLENTLGGRDLDDQREA</sequence>
<proteinExistence type="predicted"/>
<accession>B1VLW0</accession>
<dbReference type="RefSeq" id="WP_012382112.1">
    <property type="nucleotide sequence ID" value="NC_010572.1"/>
</dbReference>